<dbReference type="PANTHER" id="PTHR44051">
    <property type="entry name" value="GLUTATHIONE S-TRANSFERASE-RELATED"/>
    <property type="match status" value="1"/>
</dbReference>
<dbReference type="SFLD" id="SFLDG01150">
    <property type="entry name" value="Main.1:_Beta-like"/>
    <property type="match status" value="1"/>
</dbReference>
<dbReference type="Pfam" id="PF02798">
    <property type="entry name" value="GST_N"/>
    <property type="match status" value="1"/>
</dbReference>
<dbReference type="SUPFAM" id="SSF52833">
    <property type="entry name" value="Thioredoxin-like"/>
    <property type="match status" value="1"/>
</dbReference>
<dbReference type="Proteomes" id="UP000886602">
    <property type="component" value="Unassembled WGS sequence"/>
</dbReference>
<dbReference type="EMBL" id="JADJNC010000003">
    <property type="protein sequence ID" value="MBK7421802.1"/>
    <property type="molecule type" value="Genomic_DNA"/>
</dbReference>
<dbReference type="CDD" id="cd03046">
    <property type="entry name" value="GST_N_GTT1_like"/>
    <property type="match status" value="1"/>
</dbReference>
<dbReference type="SFLD" id="SFLDG00358">
    <property type="entry name" value="Main_(cytGST)"/>
    <property type="match status" value="1"/>
</dbReference>
<dbReference type="InterPro" id="IPR004045">
    <property type="entry name" value="Glutathione_S-Trfase_N"/>
</dbReference>
<feature type="domain" description="GST N-terminal" evidence="2">
    <location>
        <begin position="1"/>
        <end position="58"/>
    </location>
</feature>
<gene>
    <name evidence="3" type="ORF">IPJ48_01170</name>
</gene>
<feature type="region of interest" description="Disordered" evidence="1">
    <location>
        <begin position="1"/>
        <end position="20"/>
    </location>
</feature>
<evidence type="ECO:0000259" key="2">
    <source>
        <dbReference type="PROSITE" id="PS50404"/>
    </source>
</evidence>
<proteinExistence type="predicted"/>
<dbReference type="PROSITE" id="PS50404">
    <property type="entry name" value="GST_NTER"/>
    <property type="match status" value="1"/>
</dbReference>
<dbReference type="SFLD" id="SFLDS00019">
    <property type="entry name" value="Glutathione_Transferase_(cytos"/>
    <property type="match status" value="1"/>
</dbReference>
<organism evidence="3 4">
    <name type="scientific">Candidatus Propionivibrio dominans</name>
    <dbReference type="NCBI Taxonomy" id="2954373"/>
    <lineage>
        <taxon>Bacteria</taxon>
        <taxon>Pseudomonadati</taxon>
        <taxon>Pseudomonadota</taxon>
        <taxon>Betaproteobacteria</taxon>
        <taxon>Rhodocyclales</taxon>
        <taxon>Rhodocyclaceae</taxon>
        <taxon>Propionivibrio</taxon>
    </lineage>
</organism>
<evidence type="ECO:0000256" key="1">
    <source>
        <dbReference type="SAM" id="MobiDB-lite"/>
    </source>
</evidence>
<dbReference type="InterPro" id="IPR036249">
    <property type="entry name" value="Thioredoxin-like_sf"/>
</dbReference>
<evidence type="ECO:0000313" key="4">
    <source>
        <dbReference type="Proteomes" id="UP000886602"/>
    </source>
</evidence>
<sequence>MRSHHQSPRNRQQGEQRKPEYLAINPMGKVPALKHGEAIITEQVAIYIYLADLYPDAGLAPKIGDSLRGPYLRWMAFYGSSFEPAVVDRSQKREPAPQAMSPYGDFDTMFKTLTDQLAKGPYLLGDKFTALDVLWGTALTWITMYQLVPAEPVIQAYIDRVNARPAVAWAKAKDAELAAAQGS</sequence>
<dbReference type="AlphaFoldDB" id="A0A9D7I760"/>
<dbReference type="InterPro" id="IPR040079">
    <property type="entry name" value="Glutathione_S-Trfase"/>
</dbReference>
<accession>A0A9D7I760</accession>
<name>A0A9D7I760_9RHOO</name>
<dbReference type="SUPFAM" id="SSF47616">
    <property type="entry name" value="GST C-terminal domain-like"/>
    <property type="match status" value="1"/>
</dbReference>
<reference evidence="3" key="1">
    <citation type="submission" date="2020-10" db="EMBL/GenBank/DDBJ databases">
        <title>Connecting structure to function with the recovery of over 1000 high-quality activated sludge metagenome-assembled genomes encoding full-length rRNA genes using long-read sequencing.</title>
        <authorList>
            <person name="Singleton C.M."/>
            <person name="Petriglieri F."/>
            <person name="Kristensen J.M."/>
            <person name="Kirkegaard R.H."/>
            <person name="Michaelsen T.Y."/>
            <person name="Andersen M.H."/>
            <person name="Karst S.M."/>
            <person name="Dueholm M.S."/>
            <person name="Nielsen P.H."/>
            <person name="Albertsen M."/>
        </authorList>
    </citation>
    <scope>NUCLEOTIDE SEQUENCE</scope>
    <source>
        <strain evidence="3">EsbW_18-Q3-R4-48_MAXAC.044</strain>
    </source>
</reference>
<dbReference type="PANTHER" id="PTHR44051:SF21">
    <property type="entry name" value="GLUTATHIONE S-TRANSFERASE FAMILY PROTEIN"/>
    <property type="match status" value="1"/>
</dbReference>
<protein>
    <submittedName>
        <fullName evidence="3">Glutathione S-transferase family protein</fullName>
    </submittedName>
</protein>
<dbReference type="CDD" id="cd03207">
    <property type="entry name" value="GST_C_8"/>
    <property type="match status" value="1"/>
</dbReference>
<dbReference type="Gene3D" id="3.40.30.10">
    <property type="entry name" value="Glutaredoxin"/>
    <property type="match status" value="1"/>
</dbReference>
<comment type="caution">
    <text evidence="3">The sequence shown here is derived from an EMBL/GenBank/DDBJ whole genome shotgun (WGS) entry which is preliminary data.</text>
</comment>
<dbReference type="Gene3D" id="1.20.1050.10">
    <property type="match status" value="1"/>
</dbReference>
<dbReference type="InterPro" id="IPR036282">
    <property type="entry name" value="Glutathione-S-Trfase_C_sf"/>
</dbReference>
<dbReference type="Pfam" id="PF13410">
    <property type="entry name" value="GST_C_2"/>
    <property type="match status" value="1"/>
</dbReference>
<evidence type="ECO:0000313" key="3">
    <source>
        <dbReference type="EMBL" id="MBK7421802.1"/>
    </source>
</evidence>